<keyword evidence="2" id="KW-1185">Reference proteome</keyword>
<evidence type="ECO:0000313" key="3">
    <source>
        <dbReference type="WBParaSite" id="NBR_0001195601-mRNA-1"/>
    </source>
</evidence>
<protein>
    <submittedName>
        <fullName evidence="3">Trafficking protein particle complex subunit</fullName>
    </submittedName>
</protein>
<dbReference type="WBParaSite" id="NBR_0001195601-mRNA-1">
    <property type="protein sequence ID" value="NBR_0001195601-mRNA-1"/>
    <property type="gene ID" value="NBR_0001195601"/>
</dbReference>
<evidence type="ECO:0000313" key="2">
    <source>
        <dbReference type="Proteomes" id="UP000271162"/>
    </source>
</evidence>
<evidence type="ECO:0000313" key="1">
    <source>
        <dbReference type="EMBL" id="VDL75546.1"/>
    </source>
</evidence>
<dbReference type="AlphaFoldDB" id="A0A0N4Y748"/>
<dbReference type="EMBL" id="UYSL01020639">
    <property type="protein sequence ID" value="VDL75546.1"/>
    <property type="molecule type" value="Genomic_DNA"/>
</dbReference>
<gene>
    <name evidence="1" type="ORF">NBR_LOCUS11957</name>
</gene>
<dbReference type="Proteomes" id="UP000271162">
    <property type="component" value="Unassembled WGS sequence"/>
</dbReference>
<proteinExistence type="predicted"/>
<sequence length="137" mass="15458">MFSVCCAVADAILKDVFSMCDVIQHLLLSAGHGTYRLMITPPEPLSIIITPGHARRYVRIYTFLADLTRAVSALEKVDLREPKVGLGNRRALFYCCILMLRLMAGTRDHVVTELDAAWEVFKVFSMKIVMSLLLNRL</sequence>
<name>A0A0N4Y748_NIPBR</name>
<dbReference type="STRING" id="27835.A0A0N4Y748"/>
<organism evidence="3">
    <name type="scientific">Nippostrongylus brasiliensis</name>
    <name type="common">Rat hookworm</name>
    <dbReference type="NCBI Taxonomy" id="27835"/>
    <lineage>
        <taxon>Eukaryota</taxon>
        <taxon>Metazoa</taxon>
        <taxon>Ecdysozoa</taxon>
        <taxon>Nematoda</taxon>
        <taxon>Chromadorea</taxon>
        <taxon>Rhabditida</taxon>
        <taxon>Rhabditina</taxon>
        <taxon>Rhabditomorpha</taxon>
        <taxon>Strongyloidea</taxon>
        <taxon>Heligmosomidae</taxon>
        <taxon>Nippostrongylus</taxon>
    </lineage>
</organism>
<reference evidence="3" key="1">
    <citation type="submission" date="2017-02" db="UniProtKB">
        <authorList>
            <consortium name="WormBaseParasite"/>
        </authorList>
    </citation>
    <scope>IDENTIFICATION</scope>
</reference>
<reference evidence="1 2" key="2">
    <citation type="submission" date="2018-11" db="EMBL/GenBank/DDBJ databases">
        <authorList>
            <consortium name="Pathogen Informatics"/>
        </authorList>
    </citation>
    <scope>NUCLEOTIDE SEQUENCE [LARGE SCALE GENOMIC DNA]</scope>
</reference>
<accession>A0A0N4Y748</accession>